<evidence type="ECO:0000256" key="1">
    <source>
        <dbReference type="ARBA" id="ARBA00001968"/>
    </source>
</evidence>
<proteinExistence type="predicted"/>
<gene>
    <name evidence="4" type="ORF">ACAOBT_LOCUS5409</name>
</gene>
<evidence type="ECO:0000256" key="2">
    <source>
        <dbReference type="ARBA" id="ARBA00022723"/>
    </source>
</evidence>
<keyword evidence="2" id="KW-0479">Metal-binding</keyword>
<dbReference type="EMBL" id="CAKOFQ010006710">
    <property type="protein sequence ID" value="CAH1963809.1"/>
    <property type="molecule type" value="Genomic_DNA"/>
</dbReference>
<dbReference type="AlphaFoldDB" id="A0A9P0JZV6"/>
<feature type="domain" description="DDE Tnp4" evidence="3">
    <location>
        <begin position="11"/>
        <end position="59"/>
    </location>
</feature>
<organism evidence="4 5">
    <name type="scientific">Acanthoscelides obtectus</name>
    <name type="common">Bean weevil</name>
    <name type="synonym">Bruchus obtectus</name>
    <dbReference type="NCBI Taxonomy" id="200917"/>
    <lineage>
        <taxon>Eukaryota</taxon>
        <taxon>Metazoa</taxon>
        <taxon>Ecdysozoa</taxon>
        <taxon>Arthropoda</taxon>
        <taxon>Hexapoda</taxon>
        <taxon>Insecta</taxon>
        <taxon>Pterygota</taxon>
        <taxon>Neoptera</taxon>
        <taxon>Endopterygota</taxon>
        <taxon>Coleoptera</taxon>
        <taxon>Polyphaga</taxon>
        <taxon>Cucujiformia</taxon>
        <taxon>Chrysomeloidea</taxon>
        <taxon>Chrysomelidae</taxon>
        <taxon>Bruchinae</taxon>
        <taxon>Bruchini</taxon>
        <taxon>Acanthoscelides</taxon>
    </lineage>
</organism>
<evidence type="ECO:0000259" key="3">
    <source>
        <dbReference type="Pfam" id="PF13359"/>
    </source>
</evidence>
<name>A0A9P0JZV6_ACAOB</name>
<accession>A0A9P0JZV6</accession>
<evidence type="ECO:0000313" key="5">
    <source>
        <dbReference type="Proteomes" id="UP001152888"/>
    </source>
</evidence>
<keyword evidence="5" id="KW-1185">Reference proteome</keyword>
<sequence>MWNFPNCVGALDGKHIVMQAPACSGSYYFNYKGTHSIGLMALADATYKLTYVNIGCNGRI</sequence>
<dbReference type="Pfam" id="PF13359">
    <property type="entry name" value="DDE_Tnp_4"/>
    <property type="match status" value="1"/>
</dbReference>
<comment type="caution">
    <text evidence="4">The sequence shown here is derived from an EMBL/GenBank/DDBJ whole genome shotgun (WGS) entry which is preliminary data.</text>
</comment>
<protein>
    <recommendedName>
        <fullName evidence="3">DDE Tnp4 domain-containing protein</fullName>
    </recommendedName>
</protein>
<evidence type="ECO:0000313" key="4">
    <source>
        <dbReference type="EMBL" id="CAH1963809.1"/>
    </source>
</evidence>
<dbReference type="Proteomes" id="UP001152888">
    <property type="component" value="Unassembled WGS sequence"/>
</dbReference>
<dbReference type="InterPro" id="IPR027806">
    <property type="entry name" value="HARBI1_dom"/>
</dbReference>
<reference evidence="4" key="1">
    <citation type="submission" date="2022-03" db="EMBL/GenBank/DDBJ databases">
        <authorList>
            <person name="Sayadi A."/>
        </authorList>
    </citation>
    <scope>NUCLEOTIDE SEQUENCE</scope>
</reference>
<comment type="cofactor">
    <cofactor evidence="1">
        <name>a divalent metal cation</name>
        <dbReference type="ChEBI" id="CHEBI:60240"/>
    </cofactor>
</comment>
<dbReference type="OrthoDB" id="1681765at2759"/>
<dbReference type="GO" id="GO:0046872">
    <property type="term" value="F:metal ion binding"/>
    <property type="evidence" value="ECO:0007669"/>
    <property type="project" value="UniProtKB-KW"/>
</dbReference>